<dbReference type="GO" id="GO:0016787">
    <property type="term" value="F:hydrolase activity"/>
    <property type="evidence" value="ECO:0007669"/>
    <property type="project" value="UniProtKB-KW"/>
</dbReference>
<feature type="transmembrane region" description="Helical" evidence="2">
    <location>
        <begin position="23"/>
        <end position="47"/>
    </location>
</feature>
<keyword evidence="2" id="KW-0812">Transmembrane</keyword>
<dbReference type="Pfam" id="PF07859">
    <property type="entry name" value="Abhydrolase_3"/>
    <property type="match status" value="1"/>
</dbReference>
<proteinExistence type="predicted"/>
<dbReference type="Gene3D" id="3.40.50.1820">
    <property type="entry name" value="alpha/beta hydrolase"/>
    <property type="match status" value="1"/>
</dbReference>
<accession>A0AAN7BDY2</accession>
<evidence type="ECO:0000313" key="5">
    <source>
        <dbReference type="Proteomes" id="UP001301769"/>
    </source>
</evidence>
<dbReference type="AlphaFoldDB" id="A0AAN7BDY2"/>
<dbReference type="InterPro" id="IPR050300">
    <property type="entry name" value="GDXG_lipolytic_enzyme"/>
</dbReference>
<keyword evidence="2" id="KW-1133">Transmembrane helix</keyword>
<sequence length="399" mass="45358">MAMHKLYAVKPSPPLSLWERLRLYGRLLTIFPVLCFFNVVRCCIIAAERKIRVRFYIVCGITRVILETLTPREIWHLAPGTREIYTQWITKRHNRAVQDKDLYLADWLQPEVEELPDRESAILWLGDRRKAKKIVYFLHGGGYFVPINNGHLEWCVRAYVNAGKELGQDVAIAVLQYTLSPRGGYPLQLFQAASGLAHILRSGVRPSDMIFGGDSAGGNLTAQLMLHIVHPHPGAEPINLEEPFAGVFAVSPWVSNNMDTASFRENQNIDMLSSKTVQHTAMRQITPFKGYTPDMSKEMGWALANDYDDKTWFEGLEKVTRAIYVTVGGQEILRDQGIEFAERIRESNPGLDVRLEVTKHEAHDWIMVEGLARLDGDATQRMRAWTKGALWEKKAESAK</sequence>
<dbReference type="EMBL" id="MU858059">
    <property type="protein sequence ID" value="KAK4217495.1"/>
    <property type="molecule type" value="Genomic_DNA"/>
</dbReference>
<dbReference type="PANTHER" id="PTHR48081">
    <property type="entry name" value="AB HYDROLASE SUPERFAMILY PROTEIN C4A8.06C"/>
    <property type="match status" value="1"/>
</dbReference>
<evidence type="ECO:0000259" key="3">
    <source>
        <dbReference type="Pfam" id="PF07859"/>
    </source>
</evidence>
<keyword evidence="2" id="KW-0472">Membrane</keyword>
<feature type="domain" description="Alpha/beta hydrolase fold-3" evidence="3">
    <location>
        <begin position="136"/>
        <end position="366"/>
    </location>
</feature>
<reference evidence="4" key="1">
    <citation type="journal article" date="2023" name="Mol. Phylogenet. Evol.">
        <title>Genome-scale phylogeny and comparative genomics of the fungal order Sordariales.</title>
        <authorList>
            <person name="Hensen N."/>
            <person name="Bonometti L."/>
            <person name="Westerberg I."/>
            <person name="Brannstrom I.O."/>
            <person name="Guillou S."/>
            <person name="Cros-Aarteil S."/>
            <person name="Calhoun S."/>
            <person name="Haridas S."/>
            <person name="Kuo A."/>
            <person name="Mondo S."/>
            <person name="Pangilinan J."/>
            <person name="Riley R."/>
            <person name="LaButti K."/>
            <person name="Andreopoulos B."/>
            <person name="Lipzen A."/>
            <person name="Chen C."/>
            <person name="Yan M."/>
            <person name="Daum C."/>
            <person name="Ng V."/>
            <person name="Clum A."/>
            <person name="Steindorff A."/>
            <person name="Ohm R.A."/>
            <person name="Martin F."/>
            <person name="Silar P."/>
            <person name="Natvig D.O."/>
            <person name="Lalanne C."/>
            <person name="Gautier V."/>
            <person name="Ament-Velasquez S.L."/>
            <person name="Kruys A."/>
            <person name="Hutchinson M.I."/>
            <person name="Powell A.J."/>
            <person name="Barry K."/>
            <person name="Miller A.N."/>
            <person name="Grigoriev I.V."/>
            <person name="Debuchy R."/>
            <person name="Gladieux P."/>
            <person name="Hiltunen Thoren M."/>
            <person name="Johannesson H."/>
        </authorList>
    </citation>
    <scope>NUCLEOTIDE SEQUENCE</scope>
    <source>
        <strain evidence="4">PSN293</strain>
    </source>
</reference>
<evidence type="ECO:0000256" key="2">
    <source>
        <dbReference type="SAM" id="Phobius"/>
    </source>
</evidence>
<dbReference type="InterPro" id="IPR013094">
    <property type="entry name" value="AB_hydrolase_3"/>
</dbReference>
<keyword evidence="5" id="KW-1185">Reference proteome</keyword>
<evidence type="ECO:0000256" key="1">
    <source>
        <dbReference type="ARBA" id="ARBA00022801"/>
    </source>
</evidence>
<keyword evidence="1 4" id="KW-0378">Hydrolase</keyword>
<dbReference type="SUPFAM" id="SSF53474">
    <property type="entry name" value="alpha/beta-Hydrolases"/>
    <property type="match status" value="1"/>
</dbReference>
<dbReference type="InterPro" id="IPR029058">
    <property type="entry name" value="AB_hydrolase_fold"/>
</dbReference>
<organism evidence="4 5">
    <name type="scientific">Rhypophila decipiens</name>
    <dbReference type="NCBI Taxonomy" id="261697"/>
    <lineage>
        <taxon>Eukaryota</taxon>
        <taxon>Fungi</taxon>
        <taxon>Dikarya</taxon>
        <taxon>Ascomycota</taxon>
        <taxon>Pezizomycotina</taxon>
        <taxon>Sordariomycetes</taxon>
        <taxon>Sordariomycetidae</taxon>
        <taxon>Sordariales</taxon>
        <taxon>Naviculisporaceae</taxon>
        <taxon>Rhypophila</taxon>
    </lineage>
</organism>
<dbReference type="PANTHER" id="PTHR48081:SF31">
    <property type="entry name" value="STERYL ACETYL HYDROLASE MUG81-RELATED"/>
    <property type="match status" value="1"/>
</dbReference>
<dbReference type="Proteomes" id="UP001301769">
    <property type="component" value="Unassembled WGS sequence"/>
</dbReference>
<protein>
    <submittedName>
        <fullName evidence="4">Alpha/Beta hydrolase protein</fullName>
    </submittedName>
</protein>
<name>A0AAN7BDY2_9PEZI</name>
<comment type="caution">
    <text evidence="4">The sequence shown here is derived from an EMBL/GenBank/DDBJ whole genome shotgun (WGS) entry which is preliminary data.</text>
</comment>
<reference evidence="4" key="2">
    <citation type="submission" date="2023-05" db="EMBL/GenBank/DDBJ databases">
        <authorList>
            <consortium name="Lawrence Berkeley National Laboratory"/>
            <person name="Steindorff A."/>
            <person name="Hensen N."/>
            <person name="Bonometti L."/>
            <person name="Westerberg I."/>
            <person name="Brannstrom I.O."/>
            <person name="Guillou S."/>
            <person name="Cros-Aarteil S."/>
            <person name="Calhoun S."/>
            <person name="Haridas S."/>
            <person name="Kuo A."/>
            <person name="Mondo S."/>
            <person name="Pangilinan J."/>
            <person name="Riley R."/>
            <person name="Labutti K."/>
            <person name="Andreopoulos B."/>
            <person name="Lipzen A."/>
            <person name="Chen C."/>
            <person name="Yanf M."/>
            <person name="Daum C."/>
            <person name="Ng V."/>
            <person name="Clum A."/>
            <person name="Ohm R."/>
            <person name="Martin F."/>
            <person name="Silar P."/>
            <person name="Natvig D."/>
            <person name="Lalanne C."/>
            <person name="Gautier V."/>
            <person name="Ament-Velasquez S.L."/>
            <person name="Kruys A."/>
            <person name="Hutchinson M.I."/>
            <person name="Powell A.J."/>
            <person name="Barry K."/>
            <person name="Miller A.N."/>
            <person name="Grigoriev I.V."/>
            <person name="Debuchy R."/>
            <person name="Gladieux P."/>
            <person name="Thoren M.H."/>
            <person name="Johannesson H."/>
        </authorList>
    </citation>
    <scope>NUCLEOTIDE SEQUENCE</scope>
    <source>
        <strain evidence="4">PSN293</strain>
    </source>
</reference>
<evidence type="ECO:0000313" key="4">
    <source>
        <dbReference type="EMBL" id="KAK4217495.1"/>
    </source>
</evidence>
<gene>
    <name evidence="4" type="ORF">QBC37DRAFT_46699</name>
</gene>